<dbReference type="InterPro" id="IPR029787">
    <property type="entry name" value="Nucleotide_cyclase"/>
</dbReference>
<accession>A0A512D9H2</accession>
<evidence type="ECO:0000313" key="3">
    <source>
        <dbReference type="EMBL" id="GEO33091.1"/>
    </source>
</evidence>
<reference evidence="3 4" key="1">
    <citation type="submission" date="2019-07" db="EMBL/GenBank/DDBJ databases">
        <title>Whole genome shotgun sequence of Cellulomonas aerilata NBRC 106308.</title>
        <authorList>
            <person name="Hosoyama A."/>
            <person name="Uohara A."/>
            <person name="Ohji S."/>
            <person name="Ichikawa N."/>
        </authorList>
    </citation>
    <scope>NUCLEOTIDE SEQUENCE [LARGE SCALE GENOMIC DNA]</scope>
    <source>
        <strain evidence="3 4">NBRC 106308</strain>
    </source>
</reference>
<gene>
    <name evidence="3" type="ORF">CAE01nite_08160</name>
</gene>
<dbReference type="AlphaFoldDB" id="A0A512D9H2"/>
<dbReference type="SMART" id="SM00267">
    <property type="entry name" value="GGDEF"/>
    <property type="match status" value="1"/>
</dbReference>
<dbReference type="InterPro" id="IPR052155">
    <property type="entry name" value="Biofilm_reg_signaling"/>
</dbReference>
<dbReference type="SUPFAM" id="SSF55073">
    <property type="entry name" value="Nucleotide cyclase"/>
    <property type="match status" value="1"/>
</dbReference>
<dbReference type="InterPro" id="IPR035919">
    <property type="entry name" value="EAL_sf"/>
</dbReference>
<dbReference type="Pfam" id="PF00563">
    <property type="entry name" value="EAL"/>
    <property type="match status" value="1"/>
</dbReference>
<keyword evidence="4" id="KW-1185">Reference proteome</keyword>
<dbReference type="Gene3D" id="3.20.20.450">
    <property type="entry name" value="EAL domain"/>
    <property type="match status" value="1"/>
</dbReference>
<dbReference type="SMART" id="SM00052">
    <property type="entry name" value="EAL"/>
    <property type="match status" value="1"/>
</dbReference>
<dbReference type="Gene3D" id="3.30.70.270">
    <property type="match status" value="1"/>
</dbReference>
<dbReference type="Pfam" id="PF00990">
    <property type="entry name" value="GGDEF"/>
    <property type="match status" value="1"/>
</dbReference>
<feature type="domain" description="GGDEF" evidence="2">
    <location>
        <begin position="162"/>
        <end position="294"/>
    </location>
</feature>
<dbReference type="FunFam" id="3.30.70.270:FF:000001">
    <property type="entry name" value="Diguanylate cyclase domain protein"/>
    <property type="match status" value="1"/>
</dbReference>
<dbReference type="Proteomes" id="UP000321181">
    <property type="component" value="Unassembled WGS sequence"/>
</dbReference>
<dbReference type="OrthoDB" id="23692at2"/>
<dbReference type="SUPFAM" id="SSF141868">
    <property type="entry name" value="EAL domain-like"/>
    <property type="match status" value="1"/>
</dbReference>
<dbReference type="CDD" id="cd01949">
    <property type="entry name" value="GGDEF"/>
    <property type="match status" value="1"/>
</dbReference>
<feature type="domain" description="EAL" evidence="1">
    <location>
        <begin position="303"/>
        <end position="553"/>
    </location>
</feature>
<evidence type="ECO:0000259" key="1">
    <source>
        <dbReference type="PROSITE" id="PS50883"/>
    </source>
</evidence>
<dbReference type="PROSITE" id="PS50883">
    <property type="entry name" value="EAL"/>
    <property type="match status" value="1"/>
</dbReference>
<comment type="caution">
    <text evidence="3">The sequence shown here is derived from an EMBL/GenBank/DDBJ whole genome shotgun (WGS) entry which is preliminary data.</text>
</comment>
<dbReference type="InterPro" id="IPR000160">
    <property type="entry name" value="GGDEF_dom"/>
</dbReference>
<dbReference type="PROSITE" id="PS50887">
    <property type="entry name" value="GGDEF"/>
    <property type="match status" value="1"/>
</dbReference>
<evidence type="ECO:0000259" key="2">
    <source>
        <dbReference type="PROSITE" id="PS50887"/>
    </source>
</evidence>
<dbReference type="InterPro" id="IPR001633">
    <property type="entry name" value="EAL_dom"/>
</dbReference>
<dbReference type="EMBL" id="BJYY01000002">
    <property type="protein sequence ID" value="GEO33091.1"/>
    <property type="molecule type" value="Genomic_DNA"/>
</dbReference>
<organism evidence="3 4">
    <name type="scientific">Cellulomonas aerilata</name>
    <dbReference type="NCBI Taxonomy" id="515326"/>
    <lineage>
        <taxon>Bacteria</taxon>
        <taxon>Bacillati</taxon>
        <taxon>Actinomycetota</taxon>
        <taxon>Actinomycetes</taxon>
        <taxon>Micrococcales</taxon>
        <taxon>Cellulomonadaceae</taxon>
        <taxon>Cellulomonas</taxon>
    </lineage>
</organism>
<dbReference type="NCBIfam" id="TIGR00254">
    <property type="entry name" value="GGDEF"/>
    <property type="match status" value="1"/>
</dbReference>
<evidence type="ECO:0008006" key="5">
    <source>
        <dbReference type="Google" id="ProtNLM"/>
    </source>
</evidence>
<proteinExistence type="predicted"/>
<dbReference type="PANTHER" id="PTHR44757:SF2">
    <property type="entry name" value="BIOFILM ARCHITECTURE MAINTENANCE PROTEIN MBAA"/>
    <property type="match status" value="1"/>
</dbReference>
<protein>
    <recommendedName>
        <fullName evidence="5">GGDEF-domain containing protein</fullName>
    </recommendedName>
</protein>
<dbReference type="PANTHER" id="PTHR44757">
    <property type="entry name" value="DIGUANYLATE CYCLASE DGCP"/>
    <property type="match status" value="1"/>
</dbReference>
<sequence>MRAPGAALEVALQAHPDDGFLLLRTARGAGGRPQDVEITWANPTALRLLGARVAPPCRASDAMPPDVVSQWVARYEKAVTGPGRSWTNGVHGSSGHDATGSLYSAAFFPADDGVVVHLRAASHVMSALARDALHDPLTDLPNRRLLDEYLGMALTRIARHRHPVGVLFCDVDNLKWVNDRLGHAAGDRLLRHVARRIRAAVRDEDFVARFGGDEFVVVVQDLPDLEAVSALAERVLAAVRGDLTLDAVSLHAGVSIGVAVATEAMTAAQVLSRADSALYRAKRQGRGRTRAFDTALSREVDRRLTLEADLRQAIERQELELAYQPLFDLSSDTLAGVEALIRWRHPSGTVRLPGSFLDVAEETGLIVPICEWVLATACTAARGWVPAAGPRFKLHLNHAACHLGDGQMTAHVQAALDSSGLDPGRVVVEVTESQVLTDFDEAHTALSALRALGVGVALDDFGTGYSSLTRLQRLPVDVVKLDGSFIEHLEHRDRDRDVVRSVIDLSHSLHAAVVGEGIETDDQQRVLRDLGCDLGQGFHLARPVGAAQVSAML</sequence>
<dbReference type="InterPro" id="IPR043128">
    <property type="entry name" value="Rev_trsase/Diguanyl_cyclase"/>
</dbReference>
<dbReference type="CDD" id="cd01948">
    <property type="entry name" value="EAL"/>
    <property type="match status" value="1"/>
</dbReference>
<name>A0A512D9H2_9CELL</name>
<dbReference type="RefSeq" id="WP_146900344.1">
    <property type="nucleotide sequence ID" value="NZ_BAAARM010000001.1"/>
</dbReference>
<evidence type="ECO:0000313" key="4">
    <source>
        <dbReference type="Proteomes" id="UP000321181"/>
    </source>
</evidence>